<keyword evidence="3 11" id="KW-0812">Transmembrane</keyword>
<evidence type="ECO:0000313" key="14">
    <source>
        <dbReference type="Proteomes" id="UP001166093"/>
    </source>
</evidence>
<evidence type="ECO:0000256" key="11">
    <source>
        <dbReference type="SAM" id="Phobius"/>
    </source>
</evidence>
<dbReference type="InterPro" id="IPR007110">
    <property type="entry name" value="Ig-like_dom"/>
</dbReference>
<dbReference type="PANTHER" id="PTHR44974:SF1">
    <property type="entry name" value="V-SET AND IMMUNOGLOBULIN DOMAIN-CONTAINING PROTEIN 1"/>
    <property type="match status" value="1"/>
</dbReference>
<evidence type="ECO:0000256" key="5">
    <source>
        <dbReference type="ARBA" id="ARBA00022737"/>
    </source>
</evidence>
<evidence type="ECO:0000256" key="10">
    <source>
        <dbReference type="SAM" id="MobiDB-lite"/>
    </source>
</evidence>
<feature type="region of interest" description="Disordered" evidence="10">
    <location>
        <begin position="355"/>
        <end position="389"/>
    </location>
</feature>
<proteinExistence type="predicted"/>
<keyword evidence="9" id="KW-0393">Immunoglobulin domain</keyword>
<feature type="compositionally biased region" description="Polar residues" evidence="10">
    <location>
        <begin position="377"/>
        <end position="389"/>
    </location>
</feature>
<dbReference type="InterPro" id="IPR003599">
    <property type="entry name" value="Ig_sub"/>
</dbReference>
<name>A0ABS2YGG2_POLSP</name>
<sequence>MSEGSIGGVESTMTGNQGCICNLSFPFNSKITIKDGNSVPKPSRGRKCSSRTILLHNATAQASIYGCAEQRLSVYAQNDTCPKPANGPGVIATVKTYYCQKTFDMFMKAFEDTKIYYYEGGQSYSLGSFENRIKAATYPNNATITISNMQPPDSGVYICEVNNPPDFQGNNQGLFFVSVLVEPSKPLCAIHGTPESGHRVSLSCYSQQGNPAPTYTWSKINDGVATKPLGQMDIITGSMTIGNLSQFETGTYQCNASNSQGFSICTVELSEGQSISYNAIISHNITGAHEGAIVGAVIGAVVIAVIIGTVVWFISSKKKGKYNKNKSAGTELQTKAQSDSAVRYQDIPTVETAPVQAHAVEVQKEEPRVLGEEQEDLQNSAASHHSTSPFGCRSSGISLSSLQPSDSTVKTAGSFLNSVGDLVRSRGSILWGASDLTSLTSGKASASLDLQGGSHHVRQSGPPATLCSFAAPALILPHSRLCSIILMLESHTNLYALLLSQVPGSVKSHQIGGLTSASLQKSQTPGTSPSLSPFVSRSFGTAFLRGTVPRVITLICVLGCRVLRPWARVSIAALSQ</sequence>
<evidence type="ECO:0000313" key="13">
    <source>
        <dbReference type="EMBL" id="MBN3285285.1"/>
    </source>
</evidence>
<evidence type="ECO:0000256" key="4">
    <source>
        <dbReference type="ARBA" id="ARBA00022729"/>
    </source>
</evidence>
<reference evidence="13" key="1">
    <citation type="journal article" date="2021" name="Cell">
        <title>Tracing the genetic footprints of vertebrate landing in non-teleost ray-finned fishes.</title>
        <authorList>
            <person name="Bi X."/>
            <person name="Wang K."/>
            <person name="Yang L."/>
            <person name="Pan H."/>
            <person name="Jiang H."/>
            <person name="Wei Q."/>
            <person name="Fang M."/>
            <person name="Yu H."/>
            <person name="Zhu C."/>
            <person name="Cai Y."/>
            <person name="He Y."/>
            <person name="Gan X."/>
            <person name="Zeng H."/>
            <person name="Yu D."/>
            <person name="Zhu Y."/>
            <person name="Jiang H."/>
            <person name="Qiu Q."/>
            <person name="Yang H."/>
            <person name="Zhang Y.E."/>
            <person name="Wang W."/>
            <person name="Zhu M."/>
            <person name="He S."/>
            <person name="Zhang G."/>
        </authorList>
    </citation>
    <scope>NUCLEOTIDE SEQUENCE</scope>
    <source>
        <strain evidence="13">Pddl_001</strain>
    </source>
</reference>
<dbReference type="SMART" id="SM00408">
    <property type="entry name" value="IGc2"/>
    <property type="match status" value="1"/>
</dbReference>
<keyword evidence="5" id="KW-0677">Repeat</keyword>
<feature type="transmembrane region" description="Helical" evidence="11">
    <location>
        <begin position="292"/>
        <end position="314"/>
    </location>
</feature>
<keyword evidence="4" id="KW-0732">Signal</keyword>
<evidence type="ECO:0000256" key="8">
    <source>
        <dbReference type="ARBA" id="ARBA00023157"/>
    </source>
</evidence>
<protein>
    <recommendedName>
        <fullName evidence="2">V-set and immunoglobulin domain-containing protein 1</fullName>
    </recommendedName>
</protein>
<comment type="caution">
    <text evidence="13">The sequence shown here is derived from an EMBL/GenBank/DDBJ whole genome shotgun (WGS) entry which is preliminary data.</text>
</comment>
<feature type="domain" description="Ig-like" evidence="12">
    <location>
        <begin position="93"/>
        <end position="163"/>
    </location>
</feature>
<dbReference type="InterPro" id="IPR029861">
    <property type="entry name" value="VSIG1"/>
</dbReference>
<dbReference type="InterPro" id="IPR036179">
    <property type="entry name" value="Ig-like_dom_sf"/>
</dbReference>
<dbReference type="Proteomes" id="UP001166093">
    <property type="component" value="Unassembled WGS sequence"/>
</dbReference>
<dbReference type="PROSITE" id="PS50835">
    <property type="entry name" value="IG_LIKE"/>
    <property type="match status" value="2"/>
</dbReference>
<keyword evidence="6 11" id="KW-1133">Transmembrane helix</keyword>
<feature type="domain" description="Ig-like" evidence="12">
    <location>
        <begin position="183"/>
        <end position="270"/>
    </location>
</feature>
<evidence type="ECO:0000256" key="6">
    <source>
        <dbReference type="ARBA" id="ARBA00022989"/>
    </source>
</evidence>
<evidence type="ECO:0000256" key="1">
    <source>
        <dbReference type="ARBA" id="ARBA00004479"/>
    </source>
</evidence>
<dbReference type="InterPro" id="IPR013106">
    <property type="entry name" value="Ig_V-set"/>
</dbReference>
<dbReference type="PANTHER" id="PTHR44974">
    <property type="entry name" value="V-SET AND IMMUNOGLOBULIN DOMAIN-CONTAINING PROTEIN 1"/>
    <property type="match status" value="1"/>
</dbReference>
<evidence type="ECO:0000256" key="3">
    <source>
        <dbReference type="ARBA" id="ARBA00022692"/>
    </source>
</evidence>
<dbReference type="SUPFAM" id="SSF48726">
    <property type="entry name" value="Immunoglobulin"/>
    <property type="match status" value="2"/>
</dbReference>
<feature type="non-terminal residue" evidence="13">
    <location>
        <position position="1"/>
    </location>
</feature>
<organism evidence="13 14">
    <name type="scientific">Polyodon spathula</name>
    <name type="common">North American paddlefish</name>
    <name type="synonym">Squalus spathula</name>
    <dbReference type="NCBI Taxonomy" id="7913"/>
    <lineage>
        <taxon>Eukaryota</taxon>
        <taxon>Metazoa</taxon>
        <taxon>Chordata</taxon>
        <taxon>Craniata</taxon>
        <taxon>Vertebrata</taxon>
        <taxon>Euteleostomi</taxon>
        <taxon>Actinopterygii</taxon>
        <taxon>Chondrostei</taxon>
        <taxon>Acipenseriformes</taxon>
        <taxon>Polyodontidae</taxon>
        <taxon>Polyodon</taxon>
    </lineage>
</organism>
<feature type="non-terminal residue" evidence="13">
    <location>
        <position position="576"/>
    </location>
</feature>
<evidence type="ECO:0000256" key="2">
    <source>
        <dbReference type="ARBA" id="ARBA00017514"/>
    </source>
</evidence>
<evidence type="ECO:0000256" key="9">
    <source>
        <dbReference type="ARBA" id="ARBA00023319"/>
    </source>
</evidence>
<evidence type="ECO:0000256" key="7">
    <source>
        <dbReference type="ARBA" id="ARBA00023136"/>
    </source>
</evidence>
<dbReference type="Gene3D" id="2.60.40.10">
    <property type="entry name" value="Immunoglobulins"/>
    <property type="match status" value="2"/>
</dbReference>
<dbReference type="EMBL" id="JAAWVQ010145400">
    <property type="protein sequence ID" value="MBN3285285.1"/>
    <property type="molecule type" value="Genomic_DNA"/>
</dbReference>
<dbReference type="InterPro" id="IPR013783">
    <property type="entry name" value="Ig-like_fold"/>
</dbReference>
<accession>A0ABS2YGG2</accession>
<dbReference type="InterPro" id="IPR003598">
    <property type="entry name" value="Ig_sub2"/>
</dbReference>
<evidence type="ECO:0000259" key="12">
    <source>
        <dbReference type="PROSITE" id="PS50835"/>
    </source>
</evidence>
<keyword evidence="7 11" id="KW-0472">Membrane</keyword>
<gene>
    <name evidence="13" type="primary">Vsig1</name>
    <name evidence="13" type="ORF">GTO93_0020191</name>
</gene>
<keyword evidence="8" id="KW-1015">Disulfide bond</keyword>
<dbReference type="SMART" id="SM00409">
    <property type="entry name" value="IG"/>
    <property type="match status" value="2"/>
</dbReference>
<feature type="compositionally biased region" description="Basic and acidic residues" evidence="10">
    <location>
        <begin position="361"/>
        <end position="371"/>
    </location>
</feature>
<comment type="subcellular location">
    <subcellularLocation>
        <location evidence="1">Membrane</location>
        <topology evidence="1">Single-pass type I membrane protein</topology>
    </subcellularLocation>
</comment>
<dbReference type="Pfam" id="PF13927">
    <property type="entry name" value="Ig_3"/>
    <property type="match status" value="1"/>
</dbReference>
<dbReference type="Pfam" id="PF07686">
    <property type="entry name" value="V-set"/>
    <property type="match status" value="1"/>
</dbReference>
<keyword evidence="14" id="KW-1185">Reference proteome</keyword>